<organism evidence="2 3">
    <name type="scientific">Stentor coeruleus</name>
    <dbReference type="NCBI Taxonomy" id="5963"/>
    <lineage>
        <taxon>Eukaryota</taxon>
        <taxon>Sar</taxon>
        <taxon>Alveolata</taxon>
        <taxon>Ciliophora</taxon>
        <taxon>Postciliodesmatophora</taxon>
        <taxon>Heterotrichea</taxon>
        <taxon>Heterotrichida</taxon>
        <taxon>Stentoridae</taxon>
        <taxon>Stentor</taxon>
    </lineage>
</organism>
<dbReference type="AlphaFoldDB" id="A0A1R2B6L0"/>
<evidence type="ECO:0000313" key="3">
    <source>
        <dbReference type="Proteomes" id="UP000187209"/>
    </source>
</evidence>
<reference evidence="2 3" key="1">
    <citation type="submission" date="2016-11" db="EMBL/GenBank/DDBJ databases">
        <title>The macronuclear genome of Stentor coeruleus: a giant cell with tiny introns.</title>
        <authorList>
            <person name="Slabodnick M."/>
            <person name="Ruby J.G."/>
            <person name="Reiff S.B."/>
            <person name="Swart E.C."/>
            <person name="Gosai S."/>
            <person name="Prabakaran S."/>
            <person name="Witkowska E."/>
            <person name="Larue G.E."/>
            <person name="Fisher S."/>
            <person name="Freeman R.M."/>
            <person name="Gunawardena J."/>
            <person name="Chu W."/>
            <person name="Stover N.A."/>
            <person name="Gregory B.D."/>
            <person name="Nowacki M."/>
            <person name="Derisi J."/>
            <person name="Roy S.W."/>
            <person name="Marshall W.F."/>
            <person name="Sood P."/>
        </authorList>
    </citation>
    <scope>NUCLEOTIDE SEQUENCE [LARGE SCALE GENOMIC DNA]</scope>
    <source>
        <strain evidence="2">WM001</strain>
    </source>
</reference>
<feature type="coiled-coil region" evidence="1">
    <location>
        <begin position="156"/>
        <end position="204"/>
    </location>
</feature>
<accession>A0A1R2B6L0</accession>
<sequence length="376" mass="44480">MYNKSMIDQTHDFELITKCLARGKSLVKESIDLTRKNVESKKEIERRLKDCLAFEKSQKSTESFFTLDLESNQLSIIPNQKSFDANPEIIINPSPREKILKDKIDELSKQNIDNQKKLEDAQLLISSLKEKNYTLVSNYNFLSVQLQNLNFYKSHISSLEQELKYSQTEKENLILKNQSLLNLIQHLQDEILMLKVQLRRYIKKFESTPTEIKSLNSPINKRGFFNENFEDVQLTRTLSPENGLAYFNSLENKNYCDRKTPSVYKEQQEFPKSFLINNRKEDIKKNTLSPRNSCNNERVRNEDIVEKLEEKYYKTNEKFKKLSTHLTSHKKDESQISMSFDNFEYEKEIVCRKPKIFIKLKKKKVSVSKLKKNKKK</sequence>
<dbReference type="EMBL" id="MPUH01000913">
    <property type="protein sequence ID" value="OMJ72295.1"/>
    <property type="molecule type" value="Genomic_DNA"/>
</dbReference>
<name>A0A1R2B6L0_9CILI</name>
<evidence type="ECO:0000313" key="2">
    <source>
        <dbReference type="EMBL" id="OMJ72295.1"/>
    </source>
</evidence>
<keyword evidence="1" id="KW-0175">Coiled coil</keyword>
<evidence type="ECO:0000256" key="1">
    <source>
        <dbReference type="SAM" id="Coils"/>
    </source>
</evidence>
<keyword evidence="3" id="KW-1185">Reference proteome</keyword>
<protein>
    <submittedName>
        <fullName evidence="2">Uncharacterized protein</fullName>
    </submittedName>
</protein>
<proteinExistence type="predicted"/>
<gene>
    <name evidence="2" type="ORF">SteCoe_29289</name>
</gene>
<dbReference type="Proteomes" id="UP000187209">
    <property type="component" value="Unassembled WGS sequence"/>
</dbReference>
<comment type="caution">
    <text evidence="2">The sequence shown here is derived from an EMBL/GenBank/DDBJ whole genome shotgun (WGS) entry which is preliminary data.</text>
</comment>